<dbReference type="EMBL" id="JABSTV010001250">
    <property type="protein sequence ID" value="KAH7955274.1"/>
    <property type="molecule type" value="Genomic_DNA"/>
</dbReference>
<proteinExistence type="predicted"/>
<gene>
    <name evidence="1" type="ORF">HPB52_000078</name>
</gene>
<sequence length="82" mass="8759">MRWSKMMSSDEEAELVAIVLATSLAGIQEKRKAQRKTPSQGRCTGRCLMVSSSSSTENTTAGSLMMEAICTESSPSSRALIG</sequence>
<protein>
    <submittedName>
        <fullName evidence="1">Uncharacterized protein</fullName>
    </submittedName>
</protein>
<reference evidence="1" key="2">
    <citation type="submission" date="2021-09" db="EMBL/GenBank/DDBJ databases">
        <authorList>
            <person name="Jia N."/>
            <person name="Wang J."/>
            <person name="Shi W."/>
            <person name="Du L."/>
            <person name="Sun Y."/>
            <person name="Zhan W."/>
            <person name="Jiang J."/>
            <person name="Wang Q."/>
            <person name="Zhang B."/>
            <person name="Ji P."/>
            <person name="Sakyi L.B."/>
            <person name="Cui X."/>
            <person name="Yuan T."/>
            <person name="Jiang B."/>
            <person name="Yang W."/>
            <person name="Lam T.T.-Y."/>
            <person name="Chang Q."/>
            <person name="Ding S."/>
            <person name="Wang X."/>
            <person name="Zhu J."/>
            <person name="Ruan X."/>
            <person name="Zhao L."/>
            <person name="Wei J."/>
            <person name="Que T."/>
            <person name="Du C."/>
            <person name="Cheng J."/>
            <person name="Dai P."/>
            <person name="Han X."/>
            <person name="Huang E."/>
            <person name="Gao Y."/>
            <person name="Liu J."/>
            <person name="Shao H."/>
            <person name="Ye R."/>
            <person name="Li L."/>
            <person name="Wei W."/>
            <person name="Wang X."/>
            <person name="Wang C."/>
            <person name="Huo Q."/>
            <person name="Li W."/>
            <person name="Guo W."/>
            <person name="Chen H."/>
            <person name="Chen S."/>
            <person name="Zhou L."/>
            <person name="Zhou L."/>
            <person name="Ni X."/>
            <person name="Tian J."/>
            <person name="Zhou Y."/>
            <person name="Sheng Y."/>
            <person name="Liu T."/>
            <person name="Pan Y."/>
            <person name="Xia L."/>
            <person name="Li J."/>
            <person name="Zhao F."/>
            <person name="Cao W."/>
        </authorList>
    </citation>
    <scope>NUCLEOTIDE SEQUENCE</scope>
    <source>
        <strain evidence="1">Rsan-2018</strain>
        <tissue evidence="1">Larvae</tissue>
    </source>
</reference>
<reference evidence="1" key="1">
    <citation type="journal article" date="2020" name="Cell">
        <title>Large-Scale Comparative Analyses of Tick Genomes Elucidate Their Genetic Diversity and Vector Capacities.</title>
        <authorList>
            <consortium name="Tick Genome and Microbiome Consortium (TIGMIC)"/>
            <person name="Jia N."/>
            <person name="Wang J."/>
            <person name="Shi W."/>
            <person name="Du L."/>
            <person name="Sun Y."/>
            <person name="Zhan W."/>
            <person name="Jiang J.F."/>
            <person name="Wang Q."/>
            <person name="Zhang B."/>
            <person name="Ji P."/>
            <person name="Bell-Sakyi L."/>
            <person name="Cui X.M."/>
            <person name="Yuan T.T."/>
            <person name="Jiang B.G."/>
            <person name="Yang W.F."/>
            <person name="Lam T.T."/>
            <person name="Chang Q.C."/>
            <person name="Ding S.J."/>
            <person name="Wang X.J."/>
            <person name="Zhu J.G."/>
            <person name="Ruan X.D."/>
            <person name="Zhao L."/>
            <person name="Wei J.T."/>
            <person name="Ye R.Z."/>
            <person name="Que T.C."/>
            <person name="Du C.H."/>
            <person name="Zhou Y.H."/>
            <person name="Cheng J.X."/>
            <person name="Dai P.F."/>
            <person name="Guo W.B."/>
            <person name="Han X.H."/>
            <person name="Huang E.J."/>
            <person name="Li L.F."/>
            <person name="Wei W."/>
            <person name="Gao Y.C."/>
            <person name="Liu J.Z."/>
            <person name="Shao H.Z."/>
            <person name="Wang X."/>
            <person name="Wang C.C."/>
            <person name="Yang T.C."/>
            <person name="Huo Q.B."/>
            <person name="Li W."/>
            <person name="Chen H.Y."/>
            <person name="Chen S.E."/>
            <person name="Zhou L.G."/>
            <person name="Ni X.B."/>
            <person name="Tian J.H."/>
            <person name="Sheng Y."/>
            <person name="Liu T."/>
            <person name="Pan Y.S."/>
            <person name="Xia L.Y."/>
            <person name="Li J."/>
            <person name="Zhao F."/>
            <person name="Cao W.C."/>
        </authorList>
    </citation>
    <scope>NUCLEOTIDE SEQUENCE</scope>
    <source>
        <strain evidence="1">Rsan-2018</strain>
    </source>
</reference>
<dbReference type="AlphaFoldDB" id="A0A9D4PU63"/>
<keyword evidence="2" id="KW-1185">Reference proteome</keyword>
<evidence type="ECO:0000313" key="1">
    <source>
        <dbReference type="EMBL" id="KAH7955274.1"/>
    </source>
</evidence>
<accession>A0A9D4PU63</accession>
<dbReference type="Proteomes" id="UP000821837">
    <property type="component" value="Unassembled WGS sequence"/>
</dbReference>
<name>A0A9D4PU63_RHISA</name>
<organism evidence="1 2">
    <name type="scientific">Rhipicephalus sanguineus</name>
    <name type="common">Brown dog tick</name>
    <name type="synonym">Ixodes sanguineus</name>
    <dbReference type="NCBI Taxonomy" id="34632"/>
    <lineage>
        <taxon>Eukaryota</taxon>
        <taxon>Metazoa</taxon>
        <taxon>Ecdysozoa</taxon>
        <taxon>Arthropoda</taxon>
        <taxon>Chelicerata</taxon>
        <taxon>Arachnida</taxon>
        <taxon>Acari</taxon>
        <taxon>Parasitiformes</taxon>
        <taxon>Ixodida</taxon>
        <taxon>Ixodoidea</taxon>
        <taxon>Ixodidae</taxon>
        <taxon>Rhipicephalinae</taxon>
        <taxon>Rhipicephalus</taxon>
        <taxon>Rhipicephalus</taxon>
    </lineage>
</organism>
<comment type="caution">
    <text evidence="1">The sequence shown here is derived from an EMBL/GenBank/DDBJ whole genome shotgun (WGS) entry which is preliminary data.</text>
</comment>
<evidence type="ECO:0000313" key="2">
    <source>
        <dbReference type="Proteomes" id="UP000821837"/>
    </source>
</evidence>